<proteinExistence type="predicted"/>
<accession>X1FTD0</accession>
<reference evidence="1" key="1">
    <citation type="journal article" date="2014" name="Front. Microbiol.">
        <title>High frequency of phylogenetically diverse reductive dehalogenase-homologous genes in deep subseafloor sedimentary metagenomes.</title>
        <authorList>
            <person name="Kawai M."/>
            <person name="Futagami T."/>
            <person name="Toyoda A."/>
            <person name="Takaki Y."/>
            <person name="Nishi S."/>
            <person name="Hori S."/>
            <person name="Arai W."/>
            <person name="Tsubouchi T."/>
            <person name="Morono Y."/>
            <person name="Uchiyama I."/>
            <person name="Ito T."/>
            <person name="Fujiyama A."/>
            <person name="Inagaki F."/>
            <person name="Takami H."/>
        </authorList>
    </citation>
    <scope>NUCLEOTIDE SEQUENCE</scope>
    <source>
        <strain evidence="1">Expedition CK06-06</strain>
    </source>
</reference>
<gene>
    <name evidence="1" type="ORF">S03H2_25420</name>
</gene>
<name>X1FTD0_9ZZZZ</name>
<protein>
    <submittedName>
        <fullName evidence="1">Uncharacterized protein</fullName>
    </submittedName>
</protein>
<feature type="non-terminal residue" evidence="1">
    <location>
        <position position="153"/>
    </location>
</feature>
<dbReference type="EMBL" id="BARU01014385">
    <property type="protein sequence ID" value="GAH32599.1"/>
    <property type="molecule type" value="Genomic_DNA"/>
</dbReference>
<evidence type="ECO:0000313" key="1">
    <source>
        <dbReference type="EMBL" id="GAH32599.1"/>
    </source>
</evidence>
<organism evidence="1">
    <name type="scientific">marine sediment metagenome</name>
    <dbReference type="NCBI Taxonomy" id="412755"/>
    <lineage>
        <taxon>unclassified sequences</taxon>
        <taxon>metagenomes</taxon>
        <taxon>ecological metagenomes</taxon>
    </lineage>
</organism>
<sequence length="153" mass="16938">MKLLTVLLLLTCSTLFAQTGAYMDRTVIGEGITTYEHVGLLLEESADFRTFYFYTHGEEQCEIVGEPDSVTVDLEVTAKATAECPKSIFPPFKPLCDPVVVEVTESDSKTAHFTDMSKTCDLNGQRWFLGSDPIDSNDDAMGNLYLTDGMDFP</sequence>
<dbReference type="AlphaFoldDB" id="X1FTD0"/>
<comment type="caution">
    <text evidence="1">The sequence shown here is derived from an EMBL/GenBank/DDBJ whole genome shotgun (WGS) entry which is preliminary data.</text>
</comment>